<evidence type="ECO:0000313" key="2">
    <source>
        <dbReference type="EMBL" id="MBB2148091.1"/>
    </source>
</evidence>
<proteinExistence type="predicted"/>
<dbReference type="InterPro" id="IPR016040">
    <property type="entry name" value="NAD(P)-bd_dom"/>
</dbReference>
<sequence length="276" mass="30529">MENNSNMILVLGANGKTGSRVAKKLEALNLSVRKGSRTAQPKFDWEDQNTWAAALDGIKRVYITFQPDLAVKGAEACIAAFVETARKAGVQQLVLLSGRAEPEAQRCEQIVMESGLNWTIVRASWFNQNFSESFLMEPIAAGYVALPVSGVKEPFIDADDIADVVVAALTAEGHDRKIYEVTGPRLISFKEAIDEIAQATNRSIEYVELPLSDYISQMRAYQVPEASIELISYLFREVLDGRNESMTTGVEEALGRKPKDFSQYVKDSIADQVWLG</sequence>
<name>A0ABR6ES73_9SPHI</name>
<dbReference type="Pfam" id="PF13460">
    <property type="entry name" value="NAD_binding_10"/>
    <property type="match status" value="1"/>
</dbReference>
<dbReference type="SUPFAM" id="SSF51735">
    <property type="entry name" value="NAD(P)-binding Rossmann-fold domains"/>
    <property type="match status" value="1"/>
</dbReference>
<accession>A0ABR6ES73</accession>
<dbReference type="InterPro" id="IPR051604">
    <property type="entry name" value="Ergot_Alk_Oxidoreductase"/>
</dbReference>
<feature type="domain" description="NAD(P)-binding" evidence="1">
    <location>
        <begin position="12"/>
        <end position="171"/>
    </location>
</feature>
<dbReference type="PANTHER" id="PTHR43162">
    <property type="match status" value="1"/>
</dbReference>
<evidence type="ECO:0000313" key="3">
    <source>
        <dbReference type="Proteomes" id="UP000636110"/>
    </source>
</evidence>
<dbReference type="Proteomes" id="UP000636110">
    <property type="component" value="Unassembled WGS sequence"/>
</dbReference>
<organism evidence="2 3">
    <name type="scientific">Pedobacter gandavensis</name>
    <dbReference type="NCBI Taxonomy" id="2679963"/>
    <lineage>
        <taxon>Bacteria</taxon>
        <taxon>Pseudomonadati</taxon>
        <taxon>Bacteroidota</taxon>
        <taxon>Sphingobacteriia</taxon>
        <taxon>Sphingobacteriales</taxon>
        <taxon>Sphingobacteriaceae</taxon>
        <taxon>Pedobacter</taxon>
    </lineage>
</organism>
<dbReference type="EMBL" id="WNXC01000001">
    <property type="protein sequence ID" value="MBB2148091.1"/>
    <property type="molecule type" value="Genomic_DNA"/>
</dbReference>
<gene>
    <name evidence="2" type="ORF">GM920_04110</name>
</gene>
<comment type="caution">
    <text evidence="2">The sequence shown here is derived from an EMBL/GenBank/DDBJ whole genome shotgun (WGS) entry which is preliminary data.</text>
</comment>
<reference evidence="2 3" key="1">
    <citation type="submission" date="2019-11" db="EMBL/GenBank/DDBJ databases">
        <title>Description of Pedobacter sp. LMG 31462T.</title>
        <authorList>
            <person name="Carlier A."/>
            <person name="Qi S."/>
            <person name="Vandamme P."/>
        </authorList>
    </citation>
    <scope>NUCLEOTIDE SEQUENCE [LARGE SCALE GENOMIC DNA]</scope>
    <source>
        <strain evidence="2 3">LMG 31462</strain>
    </source>
</reference>
<dbReference type="InterPro" id="IPR036291">
    <property type="entry name" value="NAD(P)-bd_dom_sf"/>
</dbReference>
<dbReference type="RefSeq" id="WP_182953666.1">
    <property type="nucleotide sequence ID" value="NZ_WNXC01000001.1"/>
</dbReference>
<keyword evidence="3" id="KW-1185">Reference proteome</keyword>
<protein>
    <submittedName>
        <fullName evidence="2">NAD(P)H-binding protein</fullName>
    </submittedName>
</protein>
<evidence type="ECO:0000259" key="1">
    <source>
        <dbReference type="Pfam" id="PF13460"/>
    </source>
</evidence>
<dbReference type="Gene3D" id="3.90.25.10">
    <property type="entry name" value="UDP-galactose 4-epimerase, domain 1"/>
    <property type="match status" value="1"/>
</dbReference>
<dbReference type="Gene3D" id="3.40.50.720">
    <property type="entry name" value="NAD(P)-binding Rossmann-like Domain"/>
    <property type="match status" value="1"/>
</dbReference>
<dbReference type="PANTHER" id="PTHR43162:SF1">
    <property type="entry name" value="PRESTALK A DIFFERENTIATION PROTEIN A"/>
    <property type="match status" value="1"/>
</dbReference>